<keyword evidence="2" id="KW-0479">Metal-binding</keyword>
<dbReference type="GO" id="GO:0046872">
    <property type="term" value="F:metal ion binding"/>
    <property type="evidence" value="ECO:0007669"/>
    <property type="project" value="UniProtKB-KW"/>
</dbReference>
<dbReference type="GO" id="GO:0052618">
    <property type="term" value="F:coenzyme F420-0:L-glutamate ligase activity"/>
    <property type="evidence" value="ECO:0007669"/>
    <property type="project" value="TreeGrafter"/>
</dbReference>
<keyword evidence="4" id="KW-0460">Magnesium</keyword>
<comment type="caution">
    <text evidence="9">The sequence shown here is derived from an EMBL/GenBank/DDBJ whole genome shotgun (WGS) entry which is preliminary data.</text>
</comment>
<dbReference type="InterPro" id="IPR002847">
    <property type="entry name" value="F420-0_gamma-glut_ligase-dom"/>
</dbReference>
<dbReference type="Pfam" id="PF01996">
    <property type="entry name" value="F420_ligase"/>
    <property type="match status" value="1"/>
</dbReference>
<gene>
    <name evidence="9" type="ORF">S01H1_31045</name>
</gene>
<dbReference type="PANTHER" id="PTHR47917:SF1">
    <property type="entry name" value="COENZYME F420:L-GLUTAMATE LIGASE"/>
    <property type="match status" value="1"/>
</dbReference>
<dbReference type="GO" id="GO:0005525">
    <property type="term" value="F:GTP binding"/>
    <property type="evidence" value="ECO:0007669"/>
    <property type="project" value="UniProtKB-KW"/>
</dbReference>
<dbReference type="SUPFAM" id="SSF144010">
    <property type="entry name" value="CofE-like"/>
    <property type="match status" value="1"/>
</dbReference>
<proteinExistence type="predicted"/>
<organism evidence="9">
    <name type="scientific">marine sediment metagenome</name>
    <dbReference type="NCBI Taxonomy" id="412755"/>
    <lineage>
        <taxon>unclassified sequences</taxon>
        <taxon>metagenomes</taxon>
        <taxon>ecological metagenomes</taxon>
    </lineage>
</organism>
<dbReference type="Gene3D" id="3.90.1660.10">
    <property type="entry name" value="CofE-like domain"/>
    <property type="match status" value="1"/>
</dbReference>
<dbReference type="AlphaFoldDB" id="X0T2E1"/>
<keyword evidence="7" id="KW-0464">Manganese</keyword>
<sequence>MAVEVQVIGIAGMPEVRPGDDLAALILEAARGQGVEIEDGDVLVVTQKIVSKAEGRLVDLREVEPSPQAQEMAARTGKDARLLEVILGESQRIVRQERGVIICETKHGFVCANAGVDTSNVGGGVVALLPENPDQSAERIRAAIQEKKGTSIAVIISDT</sequence>
<evidence type="ECO:0000256" key="1">
    <source>
        <dbReference type="ARBA" id="ARBA00022598"/>
    </source>
</evidence>
<dbReference type="EMBL" id="BARS01019134">
    <property type="protein sequence ID" value="GAF87658.1"/>
    <property type="molecule type" value="Genomic_DNA"/>
</dbReference>
<reference evidence="9" key="1">
    <citation type="journal article" date="2014" name="Front. Microbiol.">
        <title>High frequency of phylogenetically diverse reductive dehalogenase-homologous genes in deep subseafloor sedimentary metagenomes.</title>
        <authorList>
            <person name="Kawai M."/>
            <person name="Futagami T."/>
            <person name="Toyoda A."/>
            <person name="Takaki Y."/>
            <person name="Nishi S."/>
            <person name="Hori S."/>
            <person name="Arai W."/>
            <person name="Tsubouchi T."/>
            <person name="Morono Y."/>
            <person name="Uchiyama I."/>
            <person name="Ito T."/>
            <person name="Fujiyama A."/>
            <person name="Inagaki F."/>
            <person name="Takami H."/>
        </authorList>
    </citation>
    <scope>NUCLEOTIDE SEQUENCE</scope>
    <source>
        <strain evidence="9">Expedition CK06-06</strain>
    </source>
</reference>
<keyword evidence="3" id="KW-0547">Nucleotide-binding</keyword>
<evidence type="ECO:0000256" key="2">
    <source>
        <dbReference type="ARBA" id="ARBA00022723"/>
    </source>
</evidence>
<evidence type="ECO:0000256" key="5">
    <source>
        <dbReference type="ARBA" id="ARBA00022958"/>
    </source>
</evidence>
<evidence type="ECO:0000256" key="6">
    <source>
        <dbReference type="ARBA" id="ARBA00023134"/>
    </source>
</evidence>
<evidence type="ECO:0000256" key="4">
    <source>
        <dbReference type="ARBA" id="ARBA00022842"/>
    </source>
</evidence>
<keyword evidence="5" id="KW-0630">Potassium</keyword>
<evidence type="ECO:0000256" key="7">
    <source>
        <dbReference type="ARBA" id="ARBA00023211"/>
    </source>
</evidence>
<dbReference type="PANTHER" id="PTHR47917">
    <property type="match status" value="1"/>
</dbReference>
<evidence type="ECO:0000259" key="8">
    <source>
        <dbReference type="Pfam" id="PF01996"/>
    </source>
</evidence>
<dbReference type="InterPro" id="IPR008225">
    <property type="entry name" value="F420-0_g-glutamyl_ligase"/>
</dbReference>
<name>X0T2E1_9ZZZZ</name>
<evidence type="ECO:0000313" key="9">
    <source>
        <dbReference type="EMBL" id="GAF87658.1"/>
    </source>
</evidence>
<keyword evidence="6" id="KW-0342">GTP-binding</keyword>
<evidence type="ECO:0000256" key="3">
    <source>
        <dbReference type="ARBA" id="ARBA00022741"/>
    </source>
</evidence>
<protein>
    <recommendedName>
        <fullName evidence="8">Coenzyme F420:L-glutamate ligase-like domain-containing protein</fullName>
    </recommendedName>
</protein>
<feature type="domain" description="Coenzyme F420:L-glutamate ligase-like" evidence="8">
    <location>
        <begin position="13"/>
        <end position="159"/>
    </location>
</feature>
<dbReference type="NCBIfam" id="TIGR01916">
    <property type="entry name" value="F420_cofE"/>
    <property type="match status" value="1"/>
</dbReference>
<feature type="non-terminal residue" evidence="9">
    <location>
        <position position="159"/>
    </location>
</feature>
<keyword evidence="1" id="KW-0436">Ligase</keyword>
<dbReference type="Gene3D" id="3.30.1330.100">
    <property type="entry name" value="CofE-like"/>
    <property type="match status" value="1"/>
</dbReference>
<accession>X0T2E1</accession>